<dbReference type="InterPro" id="IPR000504">
    <property type="entry name" value="RRM_dom"/>
</dbReference>
<dbReference type="Proteomes" id="UP000663832">
    <property type="component" value="Unassembled WGS sequence"/>
</dbReference>
<evidence type="ECO:0000313" key="4">
    <source>
        <dbReference type="EMBL" id="CAF1520401.1"/>
    </source>
</evidence>
<dbReference type="PROSITE" id="PS50102">
    <property type="entry name" value="RRM"/>
    <property type="match status" value="1"/>
</dbReference>
<dbReference type="PANTHER" id="PTHR11176:SF61">
    <property type="entry name" value="SRA STEM-LOOP INTERACTING RNA BINDING PROTEIN"/>
    <property type="match status" value="1"/>
</dbReference>
<evidence type="ECO:0000259" key="3">
    <source>
        <dbReference type="PROSITE" id="PS50102"/>
    </source>
</evidence>
<organism evidence="4 5">
    <name type="scientific">Adineta steineri</name>
    <dbReference type="NCBI Taxonomy" id="433720"/>
    <lineage>
        <taxon>Eukaryota</taxon>
        <taxon>Metazoa</taxon>
        <taxon>Spiralia</taxon>
        <taxon>Gnathifera</taxon>
        <taxon>Rotifera</taxon>
        <taxon>Eurotatoria</taxon>
        <taxon>Bdelloidea</taxon>
        <taxon>Adinetida</taxon>
        <taxon>Adinetidae</taxon>
        <taxon>Adineta</taxon>
    </lineage>
</organism>
<dbReference type="InterPro" id="IPR035979">
    <property type="entry name" value="RBD_domain_sf"/>
</dbReference>
<name>A0A815UJQ1_9BILA</name>
<feature type="domain" description="RRM" evidence="3">
    <location>
        <begin position="12"/>
        <end position="89"/>
    </location>
</feature>
<evidence type="ECO:0000313" key="5">
    <source>
        <dbReference type="Proteomes" id="UP000663832"/>
    </source>
</evidence>
<gene>
    <name evidence="4" type="ORF">QVE165_LOCUS44744</name>
</gene>
<dbReference type="PANTHER" id="PTHR11176">
    <property type="entry name" value="BOULE-RELATED"/>
    <property type="match status" value="1"/>
</dbReference>
<evidence type="ECO:0000256" key="2">
    <source>
        <dbReference type="PROSITE-ProRule" id="PRU00176"/>
    </source>
</evidence>
<reference evidence="4" key="1">
    <citation type="submission" date="2021-02" db="EMBL/GenBank/DDBJ databases">
        <authorList>
            <person name="Nowell W R."/>
        </authorList>
    </citation>
    <scope>NUCLEOTIDE SEQUENCE</scope>
</reference>
<dbReference type="AlphaFoldDB" id="A0A815UJQ1"/>
<dbReference type="EMBL" id="CAJNOM010000608">
    <property type="protein sequence ID" value="CAF1520401.1"/>
    <property type="molecule type" value="Genomic_DNA"/>
</dbReference>
<dbReference type="SMART" id="SM00360">
    <property type="entry name" value="RRM"/>
    <property type="match status" value="1"/>
</dbReference>
<accession>A0A815UJQ1</accession>
<proteinExistence type="predicted"/>
<dbReference type="OrthoDB" id="4207594at2759"/>
<evidence type="ECO:0000256" key="1">
    <source>
        <dbReference type="ARBA" id="ARBA00022884"/>
    </source>
</evidence>
<sequence>MQANSQIDTTLTKIFVGGLPYHTTDETLRAFFSKFGDIEEAVVITDRNTKKSRGYGFVTMTRKEEAEAAVKEPNPIIDGRRANVNLAYLGAKSRAATMPYNYNLLRMPAYQSTAATYPSSVLYYPLAQQSALQQPIFLTSTTGGTTTTWPTNLFSQFNLANLSGTTTSNTNIPTTLNTVGTSSSQQAIYDVQTALFDSSTATAGQQLYWPTYN</sequence>
<dbReference type="CDD" id="cd12384">
    <property type="entry name" value="RRM_RBM24_RBM38_like"/>
    <property type="match status" value="1"/>
</dbReference>
<dbReference type="Pfam" id="PF00076">
    <property type="entry name" value="RRM_1"/>
    <property type="match status" value="1"/>
</dbReference>
<keyword evidence="1 2" id="KW-0694">RNA-binding</keyword>
<dbReference type="InterPro" id="IPR012677">
    <property type="entry name" value="Nucleotide-bd_a/b_plait_sf"/>
</dbReference>
<dbReference type="SUPFAM" id="SSF54928">
    <property type="entry name" value="RNA-binding domain, RBD"/>
    <property type="match status" value="1"/>
</dbReference>
<dbReference type="GO" id="GO:0003723">
    <property type="term" value="F:RNA binding"/>
    <property type="evidence" value="ECO:0007669"/>
    <property type="project" value="UniProtKB-UniRule"/>
</dbReference>
<dbReference type="Gene3D" id="3.30.70.330">
    <property type="match status" value="1"/>
</dbReference>
<protein>
    <recommendedName>
        <fullName evidence="3">RRM domain-containing protein</fullName>
    </recommendedName>
</protein>
<comment type="caution">
    <text evidence="4">The sequence shown here is derived from an EMBL/GenBank/DDBJ whole genome shotgun (WGS) entry which is preliminary data.</text>
</comment>
<keyword evidence="5" id="KW-1185">Reference proteome</keyword>